<dbReference type="GO" id="GO:0004312">
    <property type="term" value="F:fatty acid synthase activity"/>
    <property type="evidence" value="ECO:0007669"/>
    <property type="project" value="TreeGrafter"/>
</dbReference>
<dbReference type="SMART" id="SM00825">
    <property type="entry name" value="PKS_KS"/>
    <property type="match status" value="1"/>
</dbReference>
<feature type="domain" description="Ketosynthase family 3 (KS3)" evidence="8">
    <location>
        <begin position="382"/>
        <end position="784"/>
    </location>
</feature>
<dbReference type="SMART" id="SM00827">
    <property type="entry name" value="PKS_AT"/>
    <property type="match status" value="1"/>
</dbReference>
<dbReference type="SUPFAM" id="SSF47336">
    <property type="entry name" value="ACP-like"/>
    <property type="match status" value="2"/>
</dbReference>
<dbReference type="EMBL" id="JAULSR010000001">
    <property type="protein sequence ID" value="KAK0637387.1"/>
    <property type="molecule type" value="Genomic_DNA"/>
</dbReference>
<comment type="pathway">
    <text evidence="1">Secondary metabolite biosynthesis.</text>
</comment>
<keyword evidence="2" id="KW-0596">Phosphopantetheine</keyword>
<protein>
    <recommendedName>
        <fullName evidence="12">Polyketide synthase</fullName>
    </recommendedName>
</protein>
<dbReference type="Gene3D" id="1.10.1200.10">
    <property type="entry name" value="ACP-like"/>
    <property type="match status" value="1"/>
</dbReference>
<dbReference type="SUPFAM" id="SSF52151">
    <property type="entry name" value="FabD/lysophospholipase-like"/>
    <property type="match status" value="1"/>
</dbReference>
<dbReference type="InterPro" id="IPR014031">
    <property type="entry name" value="Ketoacyl_synth_C"/>
</dbReference>
<dbReference type="InterPro" id="IPR042104">
    <property type="entry name" value="PKS_dehydratase_sf"/>
</dbReference>
<evidence type="ECO:0008006" key="12">
    <source>
        <dbReference type="Google" id="ProtNLM"/>
    </source>
</evidence>
<evidence type="ECO:0000313" key="10">
    <source>
        <dbReference type="EMBL" id="KAK0637387.1"/>
    </source>
</evidence>
<keyword evidence="11" id="KW-1185">Reference proteome</keyword>
<dbReference type="Pfam" id="PF00550">
    <property type="entry name" value="PP-binding"/>
    <property type="match status" value="2"/>
</dbReference>
<reference evidence="10" key="1">
    <citation type="submission" date="2023-06" db="EMBL/GenBank/DDBJ databases">
        <title>Genome-scale phylogeny and comparative genomics of the fungal order Sordariales.</title>
        <authorList>
            <consortium name="Lawrence Berkeley National Laboratory"/>
            <person name="Hensen N."/>
            <person name="Bonometti L."/>
            <person name="Westerberg I."/>
            <person name="Brannstrom I.O."/>
            <person name="Guillou S."/>
            <person name="Cros-Aarteil S."/>
            <person name="Calhoun S."/>
            <person name="Haridas S."/>
            <person name="Kuo A."/>
            <person name="Mondo S."/>
            <person name="Pangilinan J."/>
            <person name="Riley R."/>
            <person name="LaButti K."/>
            <person name="Andreopoulos B."/>
            <person name="Lipzen A."/>
            <person name="Chen C."/>
            <person name="Yanf M."/>
            <person name="Daum C."/>
            <person name="Ng V."/>
            <person name="Clum A."/>
            <person name="Steindorff A."/>
            <person name="Ohm R."/>
            <person name="Martin F."/>
            <person name="Silar P."/>
            <person name="Natvig D."/>
            <person name="Lalanne C."/>
            <person name="Gautier V."/>
            <person name="Ament-velasquez S.L."/>
            <person name="Kruys A."/>
            <person name="Hutchinson M.I."/>
            <person name="Powell A.J."/>
            <person name="Barry K."/>
            <person name="Miller A.N."/>
            <person name="Grigoriev I.V."/>
            <person name="Debuchy R."/>
            <person name="Gladieux P."/>
            <person name="Thoren M.H."/>
            <person name="Johannesson H."/>
        </authorList>
    </citation>
    <scope>NUCLEOTIDE SEQUENCE</scope>
    <source>
        <strain evidence="10">SMH3391-2</strain>
    </source>
</reference>
<feature type="domain" description="PKS/mFAS DH" evidence="9">
    <location>
        <begin position="1284"/>
        <end position="1590"/>
    </location>
</feature>
<dbReference type="InterPro" id="IPR016036">
    <property type="entry name" value="Malonyl_transacylase_ACP-bd"/>
</dbReference>
<evidence type="ECO:0000256" key="7">
    <source>
        <dbReference type="SAM" id="MobiDB-lite"/>
    </source>
</evidence>
<dbReference type="InterPro" id="IPR001227">
    <property type="entry name" value="Ac_transferase_dom_sf"/>
</dbReference>
<dbReference type="Proteomes" id="UP001174934">
    <property type="component" value="Unassembled WGS sequence"/>
</dbReference>
<dbReference type="Gene3D" id="3.40.366.10">
    <property type="entry name" value="Malonyl-Coenzyme A Acyl Carrier Protein, domain 2"/>
    <property type="match status" value="2"/>
</dbReference>
<comment type="caution">
    <text evidence="10">The sequence shown here is derived from an EMBL/GenBank/DDBJ whole genome shotgun (WGS) entry which is preliminary data.</text>
</comment>
<dbReference type="SUPFAM" id="SSF55048">
    <property type="entry name" value="Probable ACP-binding domain of malonyl-CoA ACP transacylase"/>
    <property type="match status" value="1"/>
</dbReference>
<dbReference type="Pfam" id="PF21089">
    <property type="entry name" value="PKS_DH_N"/>
    <property type="match status" value="1"/>
</dbReference>
<dbReference type="InterPro" id="IPR020807">
    <property type="entry name" value="PKS_DH"/>
</dbReference>
<dbReference type="Pfam" id="PF14765">
    <property type="entry name" value="PS-DH"/>
    <property type="match status" value="1"/>
</dbReference>
<dbReference type="InterPro" id="IPR050091">
    <property type="entry name" value="PKS_NRPS_Biosynth_Enz"/>
</dbReference>
<dbReference type="InterPro" id="IPR016035">
    <property type="entry name" value="Acyl_Trfase/lysoPLipase"/>
</dbReference>
<dbReference type="Pfam" id="PF22621">
    <property type="entry name" value="CurL-like_PKS_C"/>
    <property type="match status" value="1"/>
</dbReference>
<dbReference type="GO" id="GO:0044550">
    <property type="term" value="P:secondary metabolite biosynthetic process"/>
    <property type="evidence" value="ECO:0007669"/>
    <property type="project" value="TreeGrafter"/>
</dbReference>
<dbReference type="Pfam" id="PF00109">
    <property type="entry name" value="ketoacyl-synt"/>
    <property type="match status" value="1"/>
</dbReference>
<evidence type="ECO:0000313" key="11">
    <source>
        <dbReference type="Proteomes" id="UP001174934"/>
    </source>
</evidence>
<evidence type="ECO:0000256" key="6">
    <source>
        <dbReference type="PROSITE-ProRule" id="PRU01363"/>
    </source>
</evidence>
<dbReference type="PROSITE" id="PS00606">
    <property type="entry name" value="KS3_1"/>
    <property type="match status" value="1"/>
</dbReference>
<keyword evidence="5" id="KW-0511">Multifunctional enzyme</keyword>
<dbReference type="InterPro" id="IPR032088">
    <property type="entry name" value="SAT"/>
</dbReference>
<name>A0AA40CGA4_9PEZI</name>
<feature type="compositionally biased region" description="Polar residues" evidence="7">
    <location>
        <begin position="1647"/>
        <end position="1656"/>
    </location>
</feature>
<dbReference type="PROSITE" id="PS52019">
    <property type="entry name" value="PKS_MFAS_DH"/>
    <property type="match status" value="1"/>
</dbReference>
<dbReference type="Pfam" id="PF00698">
    <property type="entry name" value="Acyl_transf_1"/>
    <property type="match status" value="1"/>
</dbReference>
<keyword evidence="3" id="KW-0597">Phosphoprotein</keyword>
<dbReference type="SMART" id="SM00826">
    <property type="entry name" value="PKS_DH"/>
    <property type="match status" value="1"/>
</dbReference>
<feature type="region of interest" description="C-terminal hotdog fold" evidence="6">
    <location>
        <begin position="1435"/>
        <end position="1590"/>
    </location>
</feature>
<feature type="region of interest" description="Disordered" evidence="7">
    <location>
        <begin position="1633"/>
        <end position="1660"/>
    </location>
</feature>
<proteinExistence type="predicted"/>
<dbReference type="InterPro" id="IPR014030">
    <property type="entry name" value="Ketoacyl_synth_N"/>
</dbReference>
<dbReference type="GO" id="GO:0006633">
    <property type="term" value="P:fatty acid biosynthetic process"/>
    <property type="evidence" value="ECO:0007669"/>
    <property type="project" value="InterPro"/>
</dbReference>
<evidence type="ECO:0000259" key="8">
    <source>
        <dbReference type="PROSITE" id="PS52004"/>
    </source>
</evidence>
<dbReference type="InterPro" id="IPR014043">
    <property type="entry name" value="Acyl_transferase_dom"/>
</dbReference>
<dbReference type="PROSITE" id="PS52004">
    <property type="entry name" value="KS3_2"/>
    <property type="match status" value="1"/>
</dbReference>
<dbReference type="Gene3D" id="3.40.47.10">
    <property type="match status" value="1"/>
</dbReference>
<evidence type="ECO:0000259" key="9">
    <source>
        <dbReference type="PROSITE" id="PS52019"/>
    </source>
</evidence>
<dbReference type="GO" id="GO:0004315">
    <property type="term" value="F:3-oxoacyl-[acyl-carrier-protein] synthase activity"/>
    <property type="evidence" value="ECO:0007669"/>
    <property type="project" value="InterPro"/>
</dbReference>
<dbReference type="InterPro" id="IPR009081">
    <property type="entry name" value="PP-bd_ACP"/>
</dbReference>
<keyword evidence="4" id="KW-0808">Transferase</keyword>
<dbReference type="PANTHER" id="PTHR43775">
    <property type="entry name" value="FATTY ACID SYNTHASE"/>
    <property type="match status" value="1"/>
</dbReference>
<dbReference type="Pfam" id="PF02801">
    <property type="entry name" value="Ketoacyl-synt_C"/>
    <property type="match status" value="1"/>
</dbReference>
<dbReference type="Gene3D" id="3.30.70.3290">
    <property type="match status" value="1"/>
</dbReference>
<organism evidence="10 11">
    <name type="scientific">Bombardia bombarda</name>
    <dbReference type="NCBI Taxonomy" id="252184"/>
    <lineage>
        <taxon>Eukaryota</taxon>
        <taxon>Fungi</taxon>
        <taxon>Dikarya</taxon>
        <taxon>Ascomycota</taxon>
        <taxon>Pezizomycotina</taxon>
        <taxon>Sordariomycetes</taxon>
        <taxon>Sordariomycetidae</taxon>
        <taxon>Sordariales</taxon>
        <taxon>Lasiosphaeriaceae</taxon>
        <taxon>Bombardia</taxon>
    </lineage>
</organism>
<evidence type="ECO:0000256" key="2">
    <source>
        <dbReference type="ARBA" id="ARBA00022450"/>
    </source>
</evidence>
<dbReference type="PROSITE" id="PS00012">
    <property type="entry name" value="PHOSPHOPANTETHEINE"/>
    <property type="match status" value="2"/>
</dbReference>
<dbReference type="InterPro" id="IPR020841">
    <property type="entry name" value="PKS_Beta-ketoAc_synthase_dom"/>
</dbReference>
<dbReference type="SUPFAM" id="SSF53901">
    <property type="entry name" value="Thiolase-like"/>
    <property type="match status" value="1"/>
</dbReference>
<dbReference type="InterPro" id="IPR049552">
    <property type="entry name" value="PKS_DH_N"/>
</dbReference>
<evidence type="ECO:0000256" key="5">
    <source>
        <dbReference type="ARBA" id="ARBA00023268"/>
    </source>
</evidence>
<dbReference type="PANTHER" id="PTHR43775:SF21">
    <property type="entry name" value="NON-REDUCING POLYKETIDE SYNTHASE AUSA-RELATED"/>
    <property type="match status" value="1"/>
</dbReference>
<evidence type="ECO:0000256" key="3">
    <source>
        <dbReference type="ARBA" id="ARBA00022553"/>
    </source>
</evidence>
<dbReference type="Pfam" id="PF16073">
    <property type="entry name" value="SAT"/>
    <property type="match status" value="1"/>
</dbReference>
<dbReference type="InterPro" id="IPR036736">
    <property type="entry name" value="ACP-like_sf"/>
</dbReference>
<feature type="region of interest" description="N-terminal hotdog fold" evidence="6">
    <location>
        <begin position="1284"/>
        <end position="1412"/>
    </location>
</feature>
<evidence type="ECO:0000256" key="1">
    <source>
        <dbReference type="ARBA" id="ARBA00005179"/>
    </source>
</evidence>
<feature type="compositionally biased region" description="Low complexity" evidence="7">
    <location>
        <begin position="1635"/>
        <end position="1644"/>
    </location>
</feature>
<feature type="active site" description="Proton acceptor; for dehydratase activity" evidence="6">
    <location>
        <position position="1316"/>
    </location>
</feature>
<dbReference type="CDD" id="cd00833">
    <property type="entry name" value="PKS"/>
    <property type="match status" value="1"/>
</dbReference>
<dbReference type="InterPro" id="IPR049551">
    <property type="entry name" value="PKS_DH_C"/>
</dbReference>
<dbReference type="Gene3D" id="3.10.129.110">
    <property type="entry name" value="Polyketide synthase dehydratase"/>
    <property type="match status" value="1"/>
</dbReference>
<dbReference type="InterPro" id="IPR049900">
    <property type="entry name" value="PKS_mFAS_DH"/>
</dbReference>
<evidence type="ECO:0000256" key="4">
    <source>
        <dbReference type="ARBA" id="ARBA00022679"/>
    </source>
</evidence>
<feature type="active site" description="Proton donor; for dehydratase activity" evidence="6">
    <location>
        <position position="1500"/>
    </location>
</feature>
<dbReference type="InterPro" id="IPR016039">
    <property type="entry name" value="Thiolase-like"/>
</dbReference>
<accession>A0AA40CGA4</accession>
<dbReference type="InterPro" id="IPR006162">
    <property type="entry name" value="Ppantetheine_attach_site"/>
</dbReference>
<dbReference type="InterPro" id="IPR018201">
    <property type="entry name" value="Ketoacyl_synth_AS"/>
</dbReference>
<gene>
    <name evidence="10" type="ORF">B0T17DRAFT_613985</name>
</gene>
<sequence length="1870" mass="201631">MDYSFAVFGPQGVAPTVVYLLSLRAYIANHPVLRCIVEEISTLQDVWNLVASNNKKIAALPQAPKYMHAFTEWLIDGNPEAIVSTASSITTLPRLCIIHVVQYFQFLESRGISHIDFIGQVRKSGGGLQGYCGGLPATAALSSALDDQEIARNIMTAIRLSFAIGLYTELGDDTRVPGLAIMVVRVEREEQAQALVDKFPKTYISAFTDPRNISVVGPTEPLEALKAYATEQGYLVQPLEIRGKVHNPENTDLAHELSSLCSKSELLSLPSSDCLQCPMRSNRNGAVIPPGTPLSDDVLYTILSARSEWYLVLEDVARSLKKTGVQNHEIISLGIGDFIPLMPFNKLGLRAKKTEWNVLEEKERSSSSNEHTQPIPPYTYPDDAIAIVGASCRLPGANNMEELWEVISTGQDTHEELKANRFNMYGGYRAFQSGKFAKNRKWYGNFVEGVDRFDRAFFGANAREMANMDPQQRMLLELAYEAMESYGYTKSHVRSSGDNVGCFIGASFTEYLENAYSHAPTAYTAPGTIRAFLCGRISYYFGWTGPSEVIDTACSASLVAVNRAVRAIRGGECPVAIAGGVNIISGVHNYLDLARAGFLSATGQCKPWDKDADGYCRSDGVGLVVLKSLKQAQADGDRIMAVITGAATNQGGLSSSITNPDPVQQARLYREVLNQSALTPEQVTYVEAHGTGTQAGDKIETSSLREVFGSPARPSDLTIGSIKGNIGHCETAAGVAGLLKVIPSLEPDRMTVSRSLKPWDTPFRASLVNSFGAAGSNATVVCCEAPRPTGPRKLPLPSGSDYKRPILLSAQSTSSLQSFKTELAKHLSKSLGSHKSLHIDELAYTLSEKRRHHRHVMVLEASSAEELANMLSDEGDQPPIAEADDATASKKPVVLVFGGQSKQFIGVGKDMYTNFATFRNHIDVCDAFLQELGYPSIVPAIFLADESLDNIVTLQTGHVAVQYASACTWIEAGLHIDAVIGHSLGELSALAISGRLSIHDCLRLVAERASLMQKRWGADKGAMVAVFATRQAVEAAIASVGGSTTGNFKLEIACYNSETSQVVSGDTGSVAELESHLSKRQVKYVRVETSHAFHSRLVEPVLEELNLVSASLEWRAPTIPIELCVATPLAPEVDYSPSKHARDPVFFSDAVHRLERELGNDCIWLEAGIDTPIMPMTKRAALHSQHTLLGVSTKEAHTASNAITRAVAKLWKAGIPVTHWSFLHSKGVLEPVWLPPYAFDRTTAWLDNIDHAASLQRQLDELPQTDLVLRSTEIQLAQTSRMVSALLETEAEKLSGTKRFRVAVEGKRFQTIVAGHAVRGRPLCPASVYLECATMALQQVVGDNELQQSSLEFQGLDIQAPLGLAPDQQVEVVLSQTQGHQCSFAIVSRHPTRPNKTTLHAKGVLARSVEASDSQLDVMARLVERNMLAIESTSTERMMAGRVYKLFSRVVDYGKVLQGISSMAISGSEAAATIVLSPLESRPGADESTVLPICDAVVLDSFIQVVGLAMNTSDSVGTGEVMICNGIDSSVVAKNFDFAGCASYRVYASYTQTPGTNKVMGDVFAWSDDGRIVAAFIGCRFVKLDITRLEKALDPANRAPGIGNIPKLAQAQLAHSPPAILFPAESLRLPKAAESSYGSSSSGSDHGLTTAQTTPGILTPPLVTENRDIRLLLESYTGASATMMTSDVIISDLGLDSLASTELASELQPVNGRPITSEDLVTMTVGQLEERIYGGRAKSLTPANVVTLQQHVAPLPVAVPATMPVSVSTSAVQSTVYASPSPKEATASAGINLSNKVTELLVETTGIDPSMIQPQATLQEVGVDSLALTEILTILAEFCLNEIKTDDISVESRVSDILRAIGAQSGLVAL</sequence>